<keyword evidence="4" id="KW-1185">Reference proteome</keyword>
<sequence>MRRSAAWPTREALYELVWARPSEQVAAELGVSGVALAKRCAALNVPKPPRGYWAKRAAGQKVKKLPLPVSSRPKKKSAAPRAPYAAPPVNSEVPWPSLVQATDRGYRDAPVDVWGRLERPGRGQVLDVMVSREALPRALQLYALIMHGLKRSPVALVTERGRTLARAGQDEIRLRIKEQVQARDGLPLLEPKYASPWNAPRPQKAVGTGRLQLLVSVPWQYGFGDYAVQFRDGKVPLEEQLESMLVYLQGVPLRAAEEREVRRQQEEARLAEQRRREEEQARLAALQAERERRRQETSACRESLHDLARQWEDTERLRAYLAALDRGLLESESVGSEAYREWRLWAGQQLEEAPRRQVAQIRSWATRVQEMTRWEPMK</sequence>
<evidence type="ECO:0000313" key="3">
    <source>
        <dbReference type="EMBL" id="GAA0523956.1"/>
    </source>
</evidence>
<reference evidence="4" key="1">
    <citation type="journal article" date="2019" name="Int. J. Syst. Evol. Microbiol.">
        <title>The Global Catalogue of Microorganisms (GCM) 10K type strain sequencing project: providing services to taxonomists for standard genome sequencing and annotation.</title>
        <authorList>
            <consortium name="The Broad Institute Genomics Platform"/>
            <consortium name="The Broad Institute Genome Sequencing Center for Infectious Disease"/>
            <person name="Wu L."/>
            <person name="Ma J."/>
        </authorList>
    </citation>
    <scope>NUCLEOTIDE SEQUENCE [LARGE SCALE GENOMIC DNA]</scope>
    <source>
        <strain evidence="4">JCM 14368</strain>
    </source>
</reference>
<feature type="region of interest" description="Disordered" evidence="2">
    <location>
        <begin position="68"/>
        <end position="87"/>
    </location>
</feature>
<keyword evidence="1" id="KW-0175">Coiled coil</keyword>
<name>A0ABP3MP43_9DEIO</name>
<evidence type="ECO:0000256" key="2">
    <source>
        <dbReference type="SAM" id="MobiDB-lite"/>
    </source>
</evidence>
<gene>
    <name evidence="3" type="ORF">GCM10008937_34350</name>
</gene>
<dbReference type="Proteomes" id="UP001500191">
    <property type="component" value="Unassembled WGS sequence"/>
</dbReference>
<comment type="caution">
    <text evidence="3">The sequence shown here is derived from an EMBL/GenBank/DDBJ whole genome shotgun (WGS) entry which is preliminary data.</text>
</comment>
<accession>A0ABP3MP43</accession>
<organism evidence="3 4">
    <name type="scientific">Deinococcus depolymerans</name>
    <dbReference type="NCBI Taxonomy" id="392408"/>
    <lineage>
        <taxon>Bacteria</taxon>
        <taxon>Thermotogati</taxon>
        <taxon>Deinococcota</taxon>
        <taxon>Deinococci</taxon>
        <taxon>Deinococcales</taxon>
        <taxon>Deinococcaceae</taxon>
        <taxon>Deinococcus</taxon>
    </lineage>
</organism>
<dbReference type="RefSeq" id="WP_343761514.1">
    <property type="nucleotide sequence ID" value="NZ_BAAADB010000034.1"/>
</dbReference>
<dbReference type="EMBL" id="BAAADB010000034">
    <property type="protein sequence ID" value="GAA0523956.1"/>
    <property type="molecule type" value="Genomic_DNA"/>
</dbReference>
<evidence type="ECO:0000256" key="1">
    <source>
        <dbReference type="SAM" id="Coils"/>
    </source>
</evidence>
<evidence type="ECO:0000313" key="4">
    <source>
        <dbReference type="Proteomes" id="UP001500191"/>
    </source>
</evidence>
<protein>
    <submittedName>
        <fullName evidence="3">Uncharacterized protein</fullName>
    </submittedName>
</protein>
<proteinExistence type="predicted"/>
<feature type="coiled-coil region" evidence="1">
    <location>
        <begin position="254"/>
        <end position="296"/>
    </location>
</feature>